<sequence>MQILFTSFIIMYFVCMGDTYDNTKFKNMDIDEILRNDRLIQHYFKCLMDGKPCTPEGEELRKNLPEVIRSGCSQCTQEELIAARKVATKMRNDHTEMWNMFLDKYDPGALYRHKFAKELKQDGFGDFL</sequence>
<comment type="caution">
    <text evidence="2">The sequence shown here is derived from an EMBL/GenBank/DDBJ whole genome shotgun (WGS) entry which is preliminary data.</text>
</comment>
<accession>A0ABD2PDV6</accession>
<feature type="chain" id="PRO_5044838277" description="Chemosensory protein" evidence="1">
    <location>
        <begin position="20"/>
        <end position="128"/>
    </location>
</feature>
<dbReference type="Gene3D" id="1.10.2080.10">
    <property type="entry name" value="Insect odorant-binding protein A10/Ejaculatory bulb-specific protein 3"/>
    <property type="match status" value="1"/>
</dbReference>
<name>A0ABD2PDV6_9CUCU</name>
<dbReference type="SUPFAM" id="SSF100910">
    <property type="entry name" value="Chemosensory protein Csp2"/>
    <property type="match status" value="1"/>
</dbReference>
<reference evidence="2 3" key="1">
    <citation type="journal article" date="2021" name="BMC Biol.">
        <title>Horizontally acquired antibacterial genes associated with adaptive radiation of ladybird beetles.</title>
        <authorList>
            <person name="Li H.S."/>
            <person name="Tang X.F."/>
            <person name="Huang Y.H."/>
            <person name="Xu Z.Y."/>
            <person name="Chen M.L."/>
            <person name="Du X.Y."/>
            <person name="Qiu B.Y."/>
            <person name="Chen P.T."/>
            <person name="Zhang W."/>
            <person name="Slipinski A."/>
            <person name="Escalona H.E."/>
            <person name="Waterhouse R.M."/>
            <person name="Zwick A."/>
            <person name="Pang H."/>
        </authorList>
    </citation>
    <scope>NUCLEOTIDE SEQUENCE [LARGE SCALE GENOMIC DNA]</scope>
    <source>
        <strain evidence="2">SYSU2018</strain>
    </source>
</reference>
<evidence type="ECO:0008006" key="4">
    <source>
        <dbReference type="Google" id="ProtNLM"/>
    </source>
</evidence>
<dbReference type="Proteomes" id="UP001516400">
    <property type="component" value="Unassembled WGS sequence"/>
</dbReference>
<evidence type="ECO:0000313" key="2">
    <source>
        <dbReference type="EMBL" id="KAL3289147.1"/>
    </source>
</evidence>
<proteinExistence type="predicted"/>
<gene>
    <name evidence="2" type="ORF">HHI36_003584</name>
</gene>
<dbReference type="EMBL" id="JABFTP020000185">
    <property type="protein sequence ID" value="KAL3289147.1"/>
    <property type="molecule type" value="Genomic_DNA"/>
</dbReference>
<dbReference type="PANTHER" id="PTHR11257">
    <property type="entry name" value="CHEMOSENSORY PROTEIN-RELATED"/>
    <property type="match status" value="1"/>
</dbReference>
<dbReference type="InterPro" id="IPR005055">
    <property type="entry name" value="A10/PebIII"/>
</dbReference>
<dbReference type="PANTHER" id="PTHR11257:SF13">
    <property type="entry name" value="GEO07322P1"/>
    <property type="match status" value="1"/>
</dbReference>
<dbReference type="InterPro" id="IPR036682">
    <property type="entry name" value="OS_D_A10/PebIII_sf"/>
</dbReference>
<keyword evidence="1" id="KW-0732">Signal</keyword>
<protein>
    <recommendedName>
        <fullName evidence="4">Chemosensory protein</fullName>
    </recommendedName>
</protein>
<evidence type="ECO:0000313" key="3">
    <source>
        <dbReference type="Proteomes" id="UP001516400"/>
    </source>
</evidence>
<organism evidence="2 3">
    <name type="scientific">Cryptolaemus montrouzieri</name>
    <dbReference type="NCBI Taxonomy" id="559131"/>
    <lineage>
        <taxon>Eukaryota</taxon>
        <taxon>Metazoa</taxon>
        <taxon>Ecdysozoa</taxon>
        <taxon>Arthropoda</taxon>
        <taxon>Hexapoda</taxon>
        <taxon>Insecta</taxon>
        <taxon>Pterygota</taxon>
        <taxon>Neoptera</taxon>
        <taxon>Endopterygota</taxon>
        <taxon>Coleoptera</taxon>
        <taxon>Polyphaga</taxon>
        <taxon>Cucujiformia</taxon>
        <taxon>Coccinelloidea</taxon>
        <taxon>Coccinellidae</taxon>
        <taxon>Scymninae</taxon>
        <taxon>Scymnini</taxon>
        <taxon>Cryptolaemus</taxon>
    </lineage>
</organism>
<evidence type="ECO:0000256" key="1">
    <source>
        <dbReference type="SAM" id="SignalP"/>
    </source>
</evidence>
<keyword evidence="3" id="KW-1185">Reference proteome</keyword>
<dbReference type="AlphaFoldDB" id="A0ABD2PDV6"/>
<feature type="signal peptide" evidence="1">
    <location>
        <begin position="1"/>
        <end position="19"/>
    </location>
</feature>
<dbReference type="Pfam" id="PF03392">
    <property type="entry name" value="OS-D"/>
    <property type="match status" value="1"/>
</dbReference>